<evidence type="ECO:0000313" key="1">
    <source>
        <dbReference type="EMBL" id="SFJ18467.1"/>
    </source>
</evidence>
<dbReference type="PANTHER" id="PTHR12993">
    <property type="entry name" value="N-ACETYLGLUCOSAMINYL-PHOSPHATIDYLINOSITOL DE-N-ACETYLASE-RELATED"/>
    <property type="match status" value="1"/>
</dbReference>
<accession>A0A1I3PAU6</accession>
<dbReference type="RefSeq" id="WP_091700361.1">
    <property type="nucleotide sequence ID" value="NZ_FOSC01000001.1"/>
</dbReference>
<dbReference type="GO" id="GO:0016811">
    <property type="term" value="F:hydrolase activity, acting on carbon-nitrogen (but not peptide) bonds, in linear amides"/>
    <property type="evidence" value="ECO:0007669"/>
    <property type="project" value="TreeGrafter"/>
</dbReference>
<dbReference type="Proteomes" id="UP000199445">
    <property type="component" value="Unassembled WGS sequence"/>
</dbReference>
<reference evidence="1 2" key="1">
    <citation type="submission" date="2016-10" db="EMBL/GenBank/DDBJ databases">
        <authorList>
            <person name="de Groot N.N."/>
        </authorList>
    </citation>
    <scope>NUCLEOTIDE SEQUENCE [LARGE SCALE GENOMIC DNA]</scope>
    <source>
        <strain evidence="1 2">IBRC-M 10445</strain>
    </source>
</reference>
<protein>
    <submittedName>
        <fullName evidence="1">N-acetylglucosaminyl deacetylase, LmbE family</fullName>
    </submittedName>
</protein>
<dbReference type="Pfam" id="PF02585">
    <property type="entry name" value="PIG-L"/>
    <property type="match status" value="1"/>
</dbReference>
<name>A0A1I3PAU6_9GAMM</name>
<evidence type="ECO:0000313" key="2">
    <source>
        <dbReference type="Proteomes" id="UP000199445"/>
    </source>
</evidence>
<gene>
    <name evidence="1" type="ORF">SAMN05216429_101132</name>
</gene>
<proteinExistence type="predicted"/>
<dbReference type="InterPro" id="IPR024078">
    <property type="entry name" value="LmbE-like_dom_sf"/>
</dbReference>
<dbReference type="PANTHER" id="PTHR12993:SF11">
    <property type="entry name" value="N-ACETYLGLUCOSAMINYL-PHOSPHATIDYLINOSITOL DE-N-ACETYLASE"/>
    <property type="match status" value="1"/>
</dbReference>
<keyword evidence="2" id="KW-1185">Reference proteome</keyword>
<dbReference type="SUPFAM" id="SSF102588">
    <property type="entry name" value="LmbE-like"/>
    <property type="match status" value="1"/>
</dbReference>
<dbReference type="Gene3D" id="3.40.50.10320">
    <property type="entry name" value="LmbE-like"/>
    <property type="match status" value="1"/>
</dbReference>
<dbReference type="OrthoDB" id="9790023at2"/>
<dbReference type="InterPro" id="IPR003737">
    <property type="entry name" value="GlcNAc_PI_deacetylase-related"/>
</dbReference>
<organism evidence="1 2">
    <name type="scientific">Marinobacter persicus</name>
    <dbReference type="NCBI Taxonomy" id="930118"/>
    <lineage>
        <taxon>Bacteria</taxon>
        <taxon>Pseudomonadati</taxon>
        <taxon>Pseudomonadota</taxon>
        <taxon>Gammaproteobacteria</taxon>
        <taxon>Pseudomonadales</taxon>
        <taxon>Marinobacteraceae</taxon>
        <taxon>Marinobacter</taxon>
    </lineage>
</organism>
<dbReference type="EMBL" id="FOSC01000001">
    <property type="protein sequence ID" value="SFJ18467.1"/>
    <property type="molecule type" value="Genomic_DNA"/>
</dbReference>
<sequence>MRNINRCLVIAPHPDDETLGCGGTILKLKAQGVAVHWLIVTTIEGVSGFSQERVPARAREIAAVREAYGFDGVHHCSLPAAALDTISKGELVGAIGNTVKSVNPGSLYIPYRNDVHSDHTAVFDAAVSAAKTFRSPSVRAIYAYETLSETDFCLRPGDSGFRPNLYENITGYLDKKIDIMSLFEGEMGKFPFPRSEECLRALATLRGAQANCLAAEAFMTLKEIR</sequence>
<dbReference type="AlphaFoldDB" id="A0A1I3PAU6"/>